<sequence length="64" mass="7466">MGTLGIKMALFWQELNVTTTQELKVLSCRWLEGQMMFSHTLWVLLIQLSVLFCNMMECSEAKHD</sequence>
<dbReference type="AlphaFoldDB" id="A0A6J5VP22"/>
<evidence type="ECO:0000313" key="1">
    <source>
        <dbReference type="EMBL" id="CAB4290716.1"/>
    </source>
</evidence>
<name>A0A6J5VP22_PRUAR</name>
<accession>A0A6J5VP22</accession>
<dbReference type="Proteomes" id="UP000507222">
    <property type="component" value="Unassembled WGS sequence"/>
</dbReference>
<protein>
    <submittedName>
        <fullName evidence="1">Uncharacterized protein</fullName>
    </submittedName>
</protein>
<proteinExistence type="predicted"/>
<dbReference type="EMBL" id="CAEKDK010000008">
    <property type="protein sequence ID" value="CAB4290716.1"/>
    <property type="molecule type" value="Genomic_DNA"/>
</dbReference>
<organism evidence="1 2">
    <name type="scientific">Prunus armeniaca</name>
    <name type="common">Apricot</name>
    <name type="synonym">Armeniaca vulgaris</name>
    <dbReference type="NCBI Taxonomy" id="36596"/>
    <lineage>
        <taxon>Eukaryota</taxon>
        <taxon>Viridiplantae</taxon>
        <taxon>Streptophyta</taxon>
        <taxon>Embryophyta</taxon>
        <taxon>Tracheophyta</taxon>
        <taxon>Spermatophyta</taxon>
        <taxon>Magnoliopsida</taxon>
        <taxon>eudicotyledons</taxon>
        <taxon>Gunneridae</taxon>
        <taxon>Pentapetalae</taxon>
        <taxon>rosids</taxon>
        <taxon>fabids</taxon>
        <taxon>Rosales</taxon>
        <taxon>Rosaceae</taxon>
        <taxon>Amygdaloideae</taxon>
        <taxon>Amygdaleae</taxon>
        <taxon>Prunus</taxon>
    </lineage>
</organism>
<evidence type="ECO:0000313" key="2">
    <source>
        <dbReference type="Proteomes" id="UP000507222"/>
    </source>
</evidence>
<gene>
    <name evidence="1" type="ORF">CURHAP_LOCUS50824</name>
</gene>
<reference evidence="1 2" key="1">
    <citation type="submission" date="2020-05" db="EMBL/GenBank/DDBJ databases">
        <authorList>
            <person name="Campoy J."/>
            <person name="Schneeberger K."/>
            <person name="Spophaly S."/>
        </authorList>
    </citation>
    <scope>NUCLEOTIDE SEQUENCE [LARGE SCALE GENOMIC DNA]</scope>
    <source>
        <strain evidence="1">PruArmRojPasFocal</strain>
    </source>
</reference>